<dbReference type="SUPFAM" id="SSF57850">
    <property type="entry name" value="RING/U-box"/>
    <property type="match status" value="1"/>
</dbReference>
<dbReference type="OrthoDB" id="7841769at2759"/>
<dbReference type="PANTHER" id="PTHR22663:SF17">
    <property type="entry name" value="RING FINGER PROTEIN NARYA-RELATED"/>
    <property type="match status" value="1"/>
</dbReference>
<evidence type="ECO:0000259" key="7">
    <source>
        <dbReference type="PROSITE" id="PS50089"/>
    </source>
</evidence>
<dbReference type="GO" id="GO:0008270">
    <property type="term" value="F:zinc ion binding"/>
    <property type="evidence" value="ECO:0007669"/>
    <property type="project" value="UniProtKB-KW"/>
</dbReference>
<dbReference type="GO" id="GO:0007129">
    <property type="term" value="P:homologous chromosome pairing at meiosis"/>
    <property type="evidence" value="ECO:0007669"/>
    <property type="project" value="TreeGrafter"/>
</dbReference>
<dbReference type="AlphaFoldDB" id="A0A6P8XVH7"/>
<dbReference type="PROSITE" id="PS50089">
    <property type="entry name" value="ZF_RING_2"/>
    <property type="match status" value="1"/>
</dbReference>
<keyword evidence="3" id="KW-0862">Zinc</keyword>
<dbReference type="Proteomes" id="UP000515160">
    <property type="component" value="Chromosome X"/>
</dbReference>
<evidence type="ECO:0000256" key="1">
    <source>
        <dbReference type="ARBA" id="ARBA00022723"/>
    </source>
</evidence>
<dbReference type="GO" id="GO:0019789">
    <property type="term" value="F:SUMO transferase activity"/>
    <property type="evidence" value="ECO:0007669"/>
    <property type="project" value="InterPro"/>
</dbReference>
<name>A0A6P8XVH7_DROAB</name>
<evidence type="ECO:0000256" key="5">
    <source>
        <dbReference type="PROSITE-ProRule" id="PRU00175"/>
    </source>
</evidence>
<dbReference type="Pfam" id="PF14634">
    <property type="entry name" value="zf-RING_5"/>
    <property type="match status" value="1"/>
</dbReference>
<evidence type="ECO:0000256" key="6">
    <source>
        <dbReference type="SAM" id="MobiDB-lite"/>
    </source>
</evidence>
<keyword evidence="2 5" id="KW-0863">Zinc-finger</keyword>
<feature type="domain" description="RING-type" evidence="7">
    <location>
        <begin position="31"/>
        <end position="79"/>
    </location>
</feature>
<keyword evidence="1" id="KW-0479">Metal-binding</keyword>
<keyword evidence="8" id="KW-1185">Reference proteome</keyword>
<evidence type="ECO:0000256" key="4">
    <source>
        <dbReference type="ARBA" id="ARBA00023254"/>
    </source>
</evidence>
<dbReference type="GO" id="GO:0016925">
    <property type="term" value="P:protein sumoylation"/>
    <property type="evidence" value="ECO:0007669"/>
    <property type="project" value="TreeGrafter"/>
</dbReference>
<organism evidence="8 9">
    <name type="scientific">Drosophila albomicans</name>
    <name type="common">Fruit fly</name>
    <dbReference type="NCBI Taxonomy" id="7291"/>
    <lineage>
        <taxon>Eukaryota</taxon>
        <taxon>Metazoa</taxon>
        <taxon>Ecdysozoa</taxon>
        <taxon>Arthropoda</taxon>
        <taxon>Hexapoda</taxon>
        <taxon>Insecta</taxon>
        <taxon>Pterygota</taxon>
        <taxon>Neoptera</taxon>
        <taxon>Endopterygota</taxon>
        <taxon>Diptera</taxon>
        <taxon>Brachycera</taxon>
        <taxon>Muscomorpha</taxon>
        <taxon>Ephydroidea</taxon>
        <taxon>Drosophilidae</taxon>
        <taxon>Drosophila</taxon>
    </lineage>
</organism>
<dbReference type="InterPro" id="IPR042123">
    <property type="entry name" value="Zip3/RNF212-like"/>
</dbReference>
<protein>
    <submittedName>
        <fullName evidence="9">RING finger protein vilya</fullName>
    </submittedName>
</protein>
<proteinExistence type="predicted"/>
<feature type="compositionally biased region" description="Basic and acidic residues" evidence="6">
    <location>
        <begin position="222"/>
        <end position="232"/>
    </location>
</feature>
<dbReference type="PANTHER" id="PTHR22663">
    <property type="entry name" value="RING FINGER PROTEIN NARYA-RELATED"/>
    <property type="match status" value="1"/>
</dbReference>
<sequence>MKLESINVNMEKDKENKPVDMDRAMRMWIHCNCCFVHFVDRENTLLLLACNHFICNKCVTAKLGRTPADAATYTCPICKRLVRARVVNNALPRNIKDLLHPSPWNDGLQHEQIDNFQKAHQKSLEQQIVRKEREVIKLDKDLELAQKIIRKHYFDHQQLRMERKQLEFQVQKVQRQAQLRKEEAKQRIIRQRTTSPNDRLAASRRTTTRTNNSMQQIKRKRSESVEPEKHQESNGITSFVHYNDHSFEL</sequence>
<dbReference type="GO" id="GO:0007131">
    <property type="term" value="P:reciprocal meiotic recombination"/>
    <property type="evidence" value="ECO:0007669"/>
    <property type="project" value="InterPro"/>
</dbReference>
<evidence type="ECO:0000256" key="3">
    <source>
        <dbReference type="ARBA" id="ARBA00022833"/>
    </source>
</evidence>
<dbReference type="InterPro" id="IPR013083">
    <property type="entry name" value="Znf_RING/FYVE/PHD"/>
</dbReference>
<gene>
    <name evidence="9" type="primary">LOC117576602</name>
</gene>
<keyword evidence="4" id="KW-0469">Meiosis</keyword>
<dbReference type="InterPro" id="IPR017907">
    <property type="entry name" value="Znf_RING_CS"/>
</dbReference>
<dbReference type="GeneID" id="117576602"/>
<dbReference type="PROSITE" id="PS00518">
    <property type="entry name" value="ZF_RING_1"/>
    <property type="match status" value="1"/>
</dbReference>
<evidence type="ECO:0000313" key="8">
    <source>
        <dbReference type="Proteomes" id="UP000515160"/>
    </source>
</evidence>
<dbReference type="GO" id="GO:0000795">
    <property type="term" value="C:synaptonemal complex"/>
    <property type="evidence" value="ECO:0007669"/>
    <property type="project" value="InterPro"/>
</dbReference>
<dbReference type="InterPro" id="IPR001841">
    <property type="entry name" value="Znf_RING"/>
</dbReference>
<dbReference type="Gene3D" id="3.30.40.10">
    <property type="entry name" value="Zinc/RING finger domain, C3HC4 (zinc finger)"/>
    <property type="match status" value="1"/>
</dbReference>
<feature type="region of interest" description="Disordered" evidence="6">
    <location>
        <begin position="181"/>
        <end position="238"/>
    </location>
</feature>
<reference evidence="9" key="1">
    <citation type="submission" date="2025-08" db="UniProtKB">
        <authorList>
            <consortium name="RefSeq"/>
        </authorList>
    </citation>
    <scope>IDENTIFICATION</scope>
    <source>
        <strain evidence="9">15112-1751.03</strain>
        <tissue evidence="9">Whole Adult</tissue>
    </source>
</reference>
<evidence type="ECO:0000313" key="9">
    <source>
        <dbReference type="RefSeq" id="XP_034117393.1"/>
    </source>
</evidence>
<dbReference type="RefSeq" id="XP_034117393.1">
    <property type="nucleotide sequence ID" value="XM_034261502.2"/>
</dbReference>
<evidence type="ECO:0000256" key="2">
    <source>
        <dbReference type="ARBA" id="ARBA00022771"/>
    </source>
</evidence>
<accession>A0A6P8XVH7</accession>